<dbReference type="Pfam" id="PF02104">
    <property type="entry name" value="SURF1"/>
    <property type="match status" value="1"/>
</dbReference>
<evidence type="ECO:0000256" key="2">
    <source>
        <dbReference type="ARBA" id="ARBA00007165"/>
    </source>
</evidence>
<evidence type="ECO:0000313" key="8">
    <source>
        <dbReference type="Proteomes" id="UP000523821"/>
    </source>
</evidence>
<accession>A0A7W9FJT1</accession>
<protein>
    <recommendedName>
        <fullName evidence="6">SURF1-like protein</fullName>
    </recommendedName>
</protein>
<feature type="transmembrane region" description="Helical" evidence="6">
    <location>
        <begin position="12"/>
        <end position="30"/>
    </location>
</feature>
<dbReference type="PANTHER" id="PTHR23427:SF2">
    <property type="entry name" value="SURFEIT LOCUS PROTEIN 1"/>
    <property type="match status" value="1"/>
</dbReference>
<evidence type="ECO:0000256" key="1">
    <source>
        <dbReference type="ARBA" id="ARBA00004370"/>
    </source>
</evidence>
<dbReference type="PANTHER" id="PTHR23427">
    <property type="entry name" value="SURFEIT LOCUS PROTEIN"/>
    <property type="match status" value="1"/>
</dbReference>
<dbReference type="RefSeq" id="WP_183853361.1">
    <property type="nucleotide sequence ID" value="NZ_JACHOO010000002.1"/>
</dbReference>
<dbReference type="AlphaFoldDB" id="A0A7W9FJT1"/>
<dbReference type="PROSITE" id="PS50895">
    <property type="entry name" value="SURF1"/>
    <property type="match status" value="1"/>
</dbReference>
<keyword evidence="4 6" id="KW-1133">Transmembrane helix</keyword>
<dbReference type="InterPro" id="IPR045214">
    <property type="entry name" value="Surf1/Surf4"/>
</dbReference>
<dbReference type="GO" id="GO:0005886">
    <property type="term" value="C:plasma membrane"/>
    <property type="evidence" value="ECO:0007669"/>
    <property type="project" value="UniProtKB-SubCell"/>
</dbReference>
<organism evidence="7 8">
    <name type="scientific">Prosthecomicrobium pneumaticum</name>
    <dbReference type="NCBI Taxonomy" id="81895"/>
    <lineage>
        <taxon>Bacteria</taxon>
        <taxon>Pseudomonadati</taxon>
        <taxon>Pseudomonadota</taxon>
        <taxon>Alphaproteobacteria</taxon>
        <taxon>Hyphomicrobiales</taxon>
        <taxon>Kaistiaceae</taxon>
        <taxon>Prosthecomicrobium</taxon>
    </lineage>
</organism>
<sequence length="252" mass="27195">MASPTRRLIAPGIAALIGVAILLGLGIWQIERLAWKEALIAQVNARIGAAPIAAPGPETWPALDLGAVDYTPVTISGTFHYPAETHLYATVSEPEGGAYGGVGWMVYVPLKTDQGWWVYVDRGFVPDDRRDPSTRREGQVEGRITITGLLRKPETPWSLLRPSGDGAKNEWFYREPARFGAAAGLPAADLAPYTIEADATPNPGGLPQGGETRVTFANNHLNYAITWFALAIGLAAVFVVWARARLREAGPR</sequence>
<comment type="caution">
    <text evidence="7">The sequence shown here is derived from an EMBL/GenBank/DDBJ whole genome shotgun (WGS) entry which is preliminary data.</text>
</comment>
<comment type="similarity">
    <text evidence="2 6">Belongs to the SURF1 family.</text>
</comment>
<dbReference type="InterPro" id="IPR002994">
    <property type="entry name" value="Surf1/Shy1"/>
</dbReference>
<keyword evidence="8" id="KW-1185">Reference proteome</keyword>
<evidence type="ECO:0000256" key="4">
    <source>
        <dbReference type="ARBA" id="ARBA00022989"/>
    </source>
</evidence>
<evidence type="ECO:0000256" key="6">
    <source>
        <dbReference type="RuleBase" id="RU363076"/>
    </source>
</evidence>
<feature type="transmembrane region" description="Helical" evidence="6">
    <location>
        <begin position="221"/>
        <end position="242"/>
    </location>
</feature>
<name>A0A7W9FJT1_9HYPH</name>
<reference evidence="7 8" key="1">
    <citation type="submission" date="2020-08" db="EMBL/GenBank/DDBJ databases">
        <title>Genomic Encyclopedia of Type Strains, Phase IV (KMG-IV): sequencing the most valuable type-strain genomes for metagenomic binning, comparative biology and taxonomic classification.</title>
        <authorList>
            <person name="Goeker M."/>
        </authorList>
    </citation>
    <scope>NUCLEOTIDE SEQUENCE [LARGE SCALE GENOMIC DNA]</scope>
    <source>
        <strain evidence="7 8">DSM 16268</strain>
    </source>
</reference>
<evidence type="ECO:0000256" key="3">
    <source>
        <dbReference type="ARBA" id="ARBA00022692"/>
    </source>
</evidence>
<comment type="subcellular location">
    <subcellularLocation>
        <location evidence="6">Cell membrane</location>
        <topology evidence="6">Multi-pass membrane protein</topology>
    </subcellularLocation>
    <subcellularLocation>
        <location evidence="1">Membrane</location>
    </subcellularLocation>
</comment>
<keyword evidence="6" id="KW-1003">Cell membrane</keyword>
<evidence type="ECO:0000256" key="5">
    <source>
        <dbReference type="ARBA" id="ARBA00023136"/>
    </source>
</evidence>
<dbReference type="Proteomes" id="UP000523821">
    <property type="component" value="Unassembled WGS sequence"/>
</dbReference>
<keyword evidence="5 6" id="KW-0472">Membrane</keyword>
<dbReference type="EMBL" id="JACHOO010000002">
    <property type="protein sequence ID" value="MBB5752052.1"/>
    <property type="molecule type" value="Genomic_DNA"/>
</dbReference>
<dbReference type="CDD" id="cd06662">
    <property type="entry name" value="SURF1"/>
    <property type="match status" value="1"/>
</dbReference>
<evidence type="ECO:0000313" key="7">
    <source>
        <dbReference type="EMBL" id="MBB5752052.1"/>
    </source>
</evidence>
<keyword evidence="3 6" id="KW-0812">Transmembrane</keyword>
<proteinExistence type="inferred from homology"/>
<gene>
    <name evidence="7" type="ORF">GGQ63_001104</name>
</gene>